<name>A0A1Y1ZRC6_9PLEO</name>
<evidence type="ECO:0000313" key="2">
    <source>
        <dbReference type="EMBL" id="ORY12345.1"/>
    </source>
</evidence>
<comment type="caution">
    <text evidence="2">The sequence shown here is derived from an EMBL/GenBank/DDBJ whole genome shotgun (WGS) entry which is preliminary data.</text>
</comment>
<dbReference type="AlphaFoldDB" id="A0A1Y1ZRC6"/>
<keyword evidence="3" id="KW-1185">Reference proteome</keyword>
<evidence type="ECO:0000256" key="1">
    <source>
        <dbReference type="SAM" id="MobiDB-lite"/>
    </source>
</evidence>
<evidence type="ECO:0000313" key="3">
    <source>
        <dbReference type="Proteomes" id="UP000193144"/>
    </source>
</evidence>
<feature type="compositionally biased region" description="Polar residues" evidence="1">
    <location>
        <begin position="74"/>
        <end position="86"/>
    </location>
</feature>
<protein>
    <submittedName>
        <fullName evidence="2">Uncharacterized protein</fullName>
    </submittedName>
</protein>
<organism evidence="2 3">
    <name type="scientific">Clohesyomyces aquaticus</name>
    <dbReference type="NCBI Taxonomy" id="1231657"/>
    <lineage>
        <taxon>Eukaryota</taxon>
        <taxon>Fungi</taxon>
        <taxon>Dikarya</taxon>
        <taxon>Ascomycota</taxon>
        <taxon>Pezizomycotina</taxon>
        <taxon>Dothideomycetes</taxon>
        <taxon>Pleosporomycetidae</taxon>
        <taxon>Pleosporales</taxon>
        <taxon>Lindgomycetaceae</taxon>
        <taxon>Clohesyomyces</taxon>
    </lineage>
</organism>
<proteinExistence type="predicted"/>
<reference evidence="2 3" key="1">
    <citation type="submission" date="2016-07" db="EMBL/GenBank/DDBJ databases">
        <title>Pervasive Adenine N6-methylation of Active Genes in Fungi.</title>
        <authorList>
            <consortium name="DOE Joint Genome Institute"/>
            <person name="Mondo S.J."/>
            <person name="Dannebaum R.O."/>
            <person name="Kuo R.C."/>
            <person name="Labutti K."/>
            <person name="Haridas S."/>
            <person name="Kuo A."/>
            <person name="Salamov A."/>
            <person name="Ahrendt S.R."/>
            <person name="Lipzen A."/>
            <person name="Sullivan W."/>
            <person name="Andreopoulos W.B."/>
            <person name="Clum A."/>
            <person name="Lindquist E."/>
            <person name="Daum C."/>
            <person name="Ramamoorthy G.K."/>
            <person name="Gryganskyi A."/>
            <person name="Culley D."/>
            <person name="Magnuson J.K."/>
            <person name="James T.Y."/>
            <person name="O'Malley M.A."/>
            <person name="Stajich J.E."/>
            <person name="Spatafora J.W."/>
            <person name="Visel A."/>
            <person name="Grigoriev I.V."/>
        </authorList>
    </citation>
    <scope>NUCLEOTIDE SEQUENCE [LARGE SCALE GENOMIC DNA]</scope>
    <source>
        <strain evidence="2 3">CBS 115471</strain>
    </source>
</reference>
<feature type="region of interest" description="Disordered" evidence="1">
    <location>
        <begin position="44"/>
        <end position="91"/>
    </location>
</feature>
<feature type="compositionally biased region" description="Polar residues" evidence="1">
    <location>
        <begin position="44"/>
        <end position="59"/>
    </location>
</feature>
<accession>A0A1Y1ZRC6</accession>
<dbReference type="EMBL" id="MCFA01000052">
    <property type="protein sequence ID" value="ORY12345.1"/>
    <property type="molecule type" value="Genomic_DNA"/>
</dbReference>
<sequence>MFLGPISFHLSLNQPVQIPINSTPTPLDVTFTTVGPTKIRHSLSHNSTLEFNSSPSHNRASVPPPRSALAGRPSTDSPDSMSSGKQARSRVHIRFRCRYTLHKNQ</sequence>
<gene>
    <name evidence="2" type="ORF">BCR34DRAFT_303883</name>
</gene>
<dbReference type="Proteomes" id="UP000193144">
    <property type="component" value="Unassembled WGS sequence"/>
</dbReference>